<feature type="chain" id="PRO_5011491143" description="DUF4136 domain-containing protein" evidence="1">
    <location>
        <begin position="23"/>
        <end position="174"/>
    </location>
</feature>
<evidence type="ECO:0000256" key="1">
    <source>
        <dbReference type="SAM" id="SignalP"/>
    </source>
</evidence>
<feature type="signal peptide" evidence="1">
    <location>
        <begin position="1"/>
        <end position="22"/>
    </location>
</feature>
<dbReference type="STRING" id="402734.SAMN05660918_1162"/>
<dbReference type="Gene3D" id="3.30.160.670">
    <property type="match status" value="1"/>
</dbReference>
<dbReference type="AlphaFoldDB" id="A0A1H6SD90"/>
<dbReference type="OrthoDB" id="5432251at2"/>
<evidence type="ECO:0000313" key="4">
    <source>
        <dbReference type="Proteomes" id="UP000199702"/>
    </source>
</evidence>
<dbReference type="RefSeq" id="WP_091309521.1">
    <property type="nucleotide sequence ID" value="NZ_CBCSJU010000005.1"/>
</dbReference>
<sequence>MKTIKLLSLLGFFILASCSSVSVNTDYDKKANFASYKTYAYSKASVDKLEISDLDKKRILYAIDDAMPAKGFSKSDNPDVLISIFTKERERVNVYNNMGWGFGYGWGPSWGMGYTRTSTTPEGTLYIDIIDAKTKELVWQGIGTGYLTTDSEKKDERIAEFVAKILEKYPPVIK</sequence>
<evidence type="ECO:0000259" key="2">
    <source>
        <dbReference type="Pfam" id="PF13590"/>
    </source>
</evidence>
<organism evidence="3 4">
    <name type="scientific">Flavobacterium terrigena</name>
    <dbReference type="NCBI Taxonomy" id="402734"/>
    <lineage>
        <taxon>Bacteria</taxon>
        <taxon>Pseudomonadati</taxon>
        <taxon>Bacteroidota</taxon>
        <taxon>Flavobacteriia</taxon>
        <taxon>Flavobacteriales</taxon>
        <taxon>Flavobacteriaceae</taxon>
        <taxon>Flavobacterium</taxon>
    </lineage>
</organism>
<gene>
    <name evidence="3" type="ORF">SAMN05660918_1162</name>
</gene>
<reference evidence="4" key="1">
    <citation type="submission" date="2016-10" db="EMBL/GenBank/DDBJ databases">
        <authorList>
            <person name="Varghese N."/>
            <person name="Submissions S."/>
        </authorList>
    </citation>
    <scope>NUCLEOTIDE SEQUENCE [LARGE SCALE GENOMIC DNA]</scope>
    <source>
        <strain evidence="4">DSM 17934</strain>
    </source>
</reference>
<dbReference type="PROSITE" id="PS51257">
    <property type="entry name" value="PROKAR_LIPOPROTEIN"/>
    <property type="match status" value="1"/>
</dbReference>
<accession>A0A1H6SD90</accession>
<keyword evidence="4" id="KW-1185">Reference proteome</keyword>
<dbReference type="InterPro" id="IPR025411">
    <property type="entry name" value="DUF4136"/>
</dbReference>
<feature type="domain" description="DUF4136" evidence="2">
    <location>
        <begin position="23"/>
        <end position="171"/>
    </location>
</feature>
<proteinExistence type="predicted"/>
<dbReference type="Proteomes" id="UP000199702">
    <property type="component" value="Unassembled WGS sequence"/>
</dbReference>
<dbReference type="Pfam" id="PF13590">
    <property type="entry name" value="DUF4136"/>
    <property type="match status" value="1"/>
</dbReference>
<name>A0A1H6SD90_9FLAO</name>
<dbReference type="EMBL" id="FNYA01000002">
    <property type="protein sequence ID" value="SEI61715.1"/>
    <property type="molecule type" value="Genomic_DNA"/>
</dbReference>
<evidence type="ECO:0000313" key="3">
    <source>
        <dbReference type="EMBL" id="SEI61715.1"/>
    </source>
</evidence>
<keyword evidence="1" id="KW-0732">Signal</keyword>
<protein>
    <recommendedName>
        <fullName evidence="2">DUF4136 domain-containing protein</fullName>
    </recommendedName>
</protein>